<dbReference type="EMBL" id="UYYG01000020">
    <property type="protein sequence ID" value="VDN51416.1"/>
    <property type="molecule type" value="Genomic_DNA"/>
</dbReference>
<dbReference type="Gene3D" id="1.10.490.10">
    <property type="entry name" value="Globins"/>
    <property type="match status" value="1"/>
</dbReference>
<keyword evidence="3" id="KW-1185">Reference proteome</keyword>
<dbReference type="WBParaSite" id="DME_0000677501-mRNA-1">
    <property type="protein sequence ID" value="DME_0000677501-mRNA-1"/>
    <property type="gene ID" value="DME_0000677501"/>
</dbReference>
<organism evidence="2 4">
    <name type="scientific">Dracunculus medinensis</name>
    <name type="common">Guinea worm</name>
    <dbReference type="NCBI Taxonomy" id="318479"/>
    <lineage>
        <taxon>Eukaryota</taxon>
        <taxon>Metazoa</taxon>
        <taxon>Ecdysozoa</taxon>
        <taxon>Nematoda</taxon>
        <taxon>Chromadorea</taxon>
        <taxon>Rhabditida</taxon>
        <taxon>Spirurina</taxon>
        <taxon>Dracunculoidea</taxon>
        <taxon>Dracunculidae</taxon>
        <taxon>Dracunculus</taxon>
    </lineage>
</organism>
<dbReference type="GO" id="GO:0020037">
    <property type="term" value="F:heme binding"/>
    <property type="evidence" value="ECO:0007669"/>
    <property type="project" value="InterPro"/>
</dbReference>
<dbReference type="OrthoDB" id="5815000at2759"/>
<dbReference type="AlphaFoldDB" id="A0A0N4UGY4"/>
<evidence type="ECO:0000313" key="2">
    <source>
        <dbReference type="Proteomes" id="UP000038040"/>
    </source>
</evidence>
<accession>A0A0N4UGY4</accession>
<evidence type="ECO:0000313" key="3">
    <source>
        <dbReference type="Proteomes" id="UP000274756"/>
    </source>
</evidence>
<dbReference type="GO" id="GO:0019825">
    <property type="term" value="F:oxygen binding"/>
    <property type="evidence" value="ECO:0007669"/>
    <property type="project" value="InterPro"/>
</dbReference>
<evidence type="ECO:0000313" key="1">
    <source>
        <dbReference type="EMBL" id="VDN51416.1"/>
    </source>
</evidence>
<dbReference type="InterPro" id="IPR012292">
    <property type="entry name" value="Globin/Proto"/>
</dbReference>
<reference evidence="4" key="1">
    <citation type="submission" date="2017-02" db="UniProtKB">
        <authorList>
            <consortium name="WormBaseParasite"/>
        </authorList>
    </citation>
    <scope>IDENTIFICATION</scope>
</reference>
<evidence type="ECO:0000313" key="4">
    <source>
        <dbReference type="WBParaSite" id="DME_0000677501-mRNA-1"/>
    </source>
</evidence>
<gene>
    <name evidence="1" type="ORF">DME_LOCUS1389</name>
</gene>
<reference evidence="1 3" key="2">
    <citation type="submission" date="2018-11" db="EMBL/GenBank/DDBJ databases">
        <authorList>
            <consortium name="Pathogen Informatics"/>
        </authorList>
    </citation>
    <scope>NUCLEOTIDE SEQUENCE [LARGE SCALE GENOMIC DNA]</scope>
</reference>
<dbReference type="Proteomes" id="UP000274756">
    <property type="component" value="Unassembled WGS sequence"/>
</dbReference>
<protein>
    <submittedName>
        <fullName evidence="4">DUF577 domain-containing protein</fullName>
    </submittedName>
</protein>
<dbReference type="Proteomes" id="UP000038040">
    <property type="component" value="Unplaced"/>
</dbReference>
<proteinExistence type="predicted"/>
<sequence>METGYAITQNIYMAMSAAISVVPHRSSRTLSDFSDIAHLTVAFHGMRLSDKQKLWIKLGYKKWRSKSKMVPGEWVHAYAIKKYPTMKALFKKHENLARVYTQTITKIIEMAVESVDSLDDSLGPLLISYASENGILEERGMASIFTIRNDKLLLFLEGFDRRFWGYVAEALCALSRDFPLKRHKWDTISAWRIIVLFIVKKLEYGFQLGINSMKSDQSFDNPCYKV</sequence>
<name>A0A0N4UGY4_DRAME</name>